<dbReference type="PROSITE" id="PS51257">
    <property type="entry name" value="PROKAR_LIPOPROTEIN"/>
    <property type="match status" value="1"/>
</dbReference>
<gene>
    <name evidence="2" type="ORF">GNP35_09490</name>
</gene>
<accession>A0A6N8FCI2</accession>
<dbReference type="Proteomes" id="UP000439994">
    <property type="component" value="Unassembled WGS sequence"/>
</dbReference>
<dbReference type="EMBL" id="WOCD01000003">
    <property type="protein sequence ID" value="MUH72700.1"/>
    <property type="molecule type" value="Genomic_DNA"/>
</dbReference>
<name>A0A6N8FCI2_9GAMM</name>
<dbReference type="InterPro" id="IPR014508">
    <property type="entry name" value="UCP020555_TPR-like"/>
</dbReference>
<evidence type="ECO:0000313" key="2">
    <source>
        <dbReference type="EMBL" id="MUH72700.1"/>
    </source>
</evidence>
<feature type="signal peptide" evidence="1">
    <location>
        <begin position="1"/>
        <end position="18"/>
    </location>
</feature>
<evidence type="ECO:0000256" key="1">
    <source>
        <dbReference type="SAM" id="SignalP"/>
    </source>
</evidence>
<dbReference type="RefSeq" id="WP_155695856.1">
    <property type="nucleotide sequence ID" value="NZ_WOCD01000003.1"/>
</dbReference>
<organism evidence="2 3">
    <name type="scientific">Psychrosphaera haliotis</name>
    <dbReference type="NCBI Taxonomy" id="555083"/>
    <lineage>
        <taxon>Bacteria</taxon>
        <taxon>Pseudomonadati</taxon>
        <taxon>Pseudomonadota</taxon>
        <taxon>Gammaproteobacteria</taxon>
        <taxon>Alteromonadales</taxon>
        <taxon>Pseudoalteromonadaceae</taxon>
        <taxon>Psychrosphaera</taxon>
    </lineage>
</organism>
<keyword evidence="3" id="KW-1185">Reference proteome</keyword>
<dbReference type="OrthoDB" id="9800218at2"/>
<dbReference type="PIRSF" id="PIRSF020555">
    <property type="entry name" value="UCP020555"/>
    <property type="match status" value="1"/>
</dbReference>
<comment type="caution">
    <text evidence="2">The sequence shown here is derived from an EMBL/GenBank/DDBJ whole genome shotgun (WGS) entry which is preliminary data.</text>
</comment>
<keyword evidence="1" id="KW-0732">Signal</keyword>
<reference evidence="2 3" key="1">
    <citation type="submission" date="2019-11" db="EMBL/GenBank/DDBJ databases">
        <title>P. haliotis isolates from Z. marina roots.</title>
        <authorList>
            <person name="Cohen M."/>
            <person name="Jospin G."/>
            <person name="Eisen J.A."/>
            <person name="Coil D.A."/>
        </authorList>
    </citation>
    <scope>NUCLEOTIDE SEQUENCE [LARGE SCALE GENOMIC DNA]</scope>
    <source>
        <strain evidence="2 3">UCD-MCMsp1aY</strain>
    </source>
</reference>
<feature type="chain" id="PRO_5026974651" evidence="1">
    <location>
        <begin position="19"/>
        <end position="115"/>
    </location>
</feature>
<dbReference type="Pfam" id="PF16068">
    <property type="entry name" value="DUF4810"/>
    <property type="match status" value="1"/>
</dbReference>
<proteinExistence type="predicted"/>
<evidence type="ECO:0000313" key="3">
    <source>
        <dbReference type="Proteomes" id="UP000439994"/>
    </source>
</evidence>
<dbReference type="AlphaFoldDB" id="A0A6N8FCI2"/>
<sequence length="115" mass="12895">MKKLLIAGMALVLAGCVAKPTMYYWGDYSDTLYLYKSEPSGQTLAKHYASIQDVFNKSQEYGLRVPPGVNAEYATLLLKEGKKADALIYFQKEKSIYPESAVLMDRMIQMVGAQQ</sequence>
<protein>
    <submittedName>
        <fullName evidence="2">DUF4810 domain-containing protein</fullName>
    </submittedName>
</protein>